<keyword evidence="2" id="KW-0479">Metal-binding</keyword>
<dbReference type="GO" id="GO:0008695">
    <property type="term" value="F:3-phenylpropionate dioxygenase activity"/>
    <property type="evidence" value="ECO:0007669"/>
    <property type="project" value="UniProtKB-EC"/>
</dbReference>
<dbReference type="EC" id="1.14.12.19" evidence="7"/>
<keyword evidence="3 7" id="KW-0560">Oxidoreductase</keyword>
<evidence type="ECO:0000256" key="2">
    <source>
        <dbReference type="ARBA" id="ARBA00022723"/>
    </source>
</evidence>
<dbReference type="PROSITE" id="PS51296">
    <property type="entry name" value="RIESKE"/>
    <property type="match status" value="1"/>
</dbReference>
<dbReference type="PANTHER" id="PTHR43756:SF5">
    <property type="entry name" value="CHOLINE MONOOXYGENASE, CHLOROPLASTIC"/>
    <property type="match status" value="1"/>
</dbReference>
<evidence type="ECO:0000259" key="6">
    <source>
        <dbReference type="PROSITE" id="PS51296"/>
    </source>
</evidence>
<keyword evidence="5" id="KW-0411">Iron-sulfur</keyword>
<evidence type="ECO:0000313" key="7">
    <source>
        <dbReference type="EMBL" id="ARE82636.1"/>
    </source>
</evidence>
<keyword evidence="4" id="KW-0408">Iron</keyword>
<protein>
    <submittedName>
        <fullName evidence="7">3-phenylpropionate/cinnamic acid dioxygenase subunit alpha</fullName>
        <ecNumber evidence="7">1.14.12.19</ecNumber>
    </submittedName>
</protein>
<dbReference type="Proteomes" id="UP000192273">
    <property type="component" value="Chromosome"/>
</dbReference>
<organism evidence="7 8">
    <name type="scientific">Roseovarius mucosus</name>
    <dbReference type="NCBI Taxonomy" id="215743"/>
    <lineage>
        <taxon>Bacteria</taxon>
        <taxon>Pseudomonadati</taxon>
        <taxon>Pseudomonadota</taxon>
        <taxon>Alphaproteobacteria</taxon>
        <taxon>Rhodobacterales</taxon>
        <taxon>Roseobacteraceae</taxon>
        <taxon>Roseovarius</taxon>
    </lineage>
</organism>
<feature type="domain" description="Rieske" evidence="6">
    <location>
        <begin position="58"/>
        <end position="171"/>
    </location>
</feature>
<keyword evidence="1" id="KW-0001">2Fe-2S</keyword>
<dbReference type="AlphaFoldDB" id="A0A1V0RLR6"/>
<accession>A0A1V0RLR6</accession>
<evidence type="ECO:0000256" key="4">
    <source>
        <dbReference type="ARBA" id="ARBA00023004"/>
    </source>
</evidence>
<dbReference type="KEGG" id="rmm:ROSMUCSMR3_01141"/>
<dbReference type="InterPro" id="IPR001663">
    <property type="entry name" value="Rng_hydr_dOase-A"/>
</dbReference>
<dbReference type="InterPro" id="IPR036922">
    <property type="entry name" value="Rieske_2Fe-2S_sf"/>
</dbReference>
<dbReference type="OrthoDB" id="7456916at2"/>
<keyword evidence="8" id="KW-1185">Reference proteome</keyword>
<evidence type="ECO:0000313" key="8">
    <source>
        <dbReference type="Proteomes" id="UP000192273"/>
    </source>
</evidence>
<keyword evidence="7" id="KW-0223">Dioxygenase</keyword>
<reference evidence="7 8" key="1">
    <citation type="submission" date="2017-03" db="EMBL/GenBank/DDBJ databases">
        <title>Genome Sequence of Roseovarius mucosus strain SMR3 Isolated from a culture of the Diatom Skeletonema marinoi.</title>
        <authorList>
            <person name="Topel M."/>
            <person name="Pinder M."/>
            <person name="Johansson O.N."/>
            <person name="Kourtchenko O."/>
            <person name="Godhe A."/>
            <person name="Clarke A.K."/>
        </authorList>
    </citation>
    <scope>NUCLEOTIDE SEQUENCE [LARGE SCALE GENOMIC DNA]</scope>
    <source>
        <strain evidence="7 8">SMR3</strain>
    </source>
</reference>
<dbReference type="RefSeq" id="WP_081506704.1">
    <property type="nucleotide sequence ID" value="NZ_CP020474.1"/>
</dbReference>
<proteinExistence type="predicted"/>
<evidence type="ECO:0000256" key="3">
    <source>
        <dbReference type="ARBA" id="ARBA00023002"/>
    </source>
</evidence>
<sequence length="368" mass="41400">MVRRPDLGYRDEGVNLSDPSVFDRVRRPFGEAIGLPRVAYRSLQFLYLEDEAIWTRDWVSVGTVHEIPAEGDILPFTLGYHGVHVQRMEDGSLEARFNMAQHGGCRMVPTQCQQGERTSCSFTSCGYSRDRGPITTGEGPDNTRIKYQYLGLRPERLHPVHVAQLGDLLFLNIDPGGADSDLSGDLTLPVPVMRPDAVRAHRQWLEFDANWKFSGQMLARVDEMLTSSDRAMQGRRAASDGSQIEVQWIFPNLILLTQGAETCAITLQHTAITKTLFRIEILSDCPLDAERLAFWHKELLHAGTGAEALQDSIPSSASRDRVQDCAVDQTQDQIAAWWAHNALISRFVKMPQVDSDIPIFRNVEHYLI</sequence>
<name>A0A1V0RLR6_9RHOB</name>
<evidence type="ECO:0000256" key="1">
    <source>
        <dbReference type="ARBA" id="ARBA00022714"/>
    </source>
</evidence>
<evidence type="ECO:0000256" key="5">
    <source>
        <dbReference type="ARBA" id="ARBA00023014"/>
    </source>
</evidence>
<dbReference type="SUPFAM" id="SSF50022">
    <property type="entry name" value="ISP domain"/>
    <property type="match status" value="1"/>
</dbReference>
<dbReference type="EMBL" id="CP020474">
    <property type="protein sequence ID" value="ARE82636.1"/>
    <property type="molecule type" value="Genomic_DNA"/>
</dbReference>
<dbReference type="GO" id="GO:0051537">
    <property type="term" value="F:2 iron, 2 sulfur cluster binding"/>
    <property type="evidence" value="ECO:0007669"/>
    <property type="project" value="UniProtKB-KW"/>
</dbReference>
<dbReference type="InterPro" id="IPR017941">
    <property type="entry name" value="Rieske_2Fe-2S"/>
</dbReference>
<gene>
    <name evidence="7" type="primary">hcaE</name>
    <name evidence="7" type="ORF">ROSMUCSMR3_01141</name>
</gene>
<dbReference type="Gene3D" id="3.90.380.10">
    <property type="entry name" value="Naphthalene 1,2-dioxygenase Alpha Subunit, Chain A, domain 1"/>
    <property type="match status" value="1"/>
</dbReference>
<dbReference type="Gene3D" id="2.102.10.10">
    <property type="entry name" value="Rieske [2Fe-2S] iron-sulphur domain"/>
    <property type="match status" value="1"/>
</dbReference>
<dbReference type="PANTHER" id="PTHR43756">
    <property type="entry name" value="CHOLINE MONOOXYGENASE, CHLOROPLASTIC"/>
    <property type="match status" value="1"/>
</dbReference>
<dbReference type="GO" id="GO:0046872">
    <property type="term" value="F:metal ion binding"/>
    <property type="evidence" value="ECO:0007669"/>
    <property type="project" value="UniProtKB-KW"/>
</dbReference>